<gene>
    <name evidence="2" type="ORF">DMI76_10405</name>
</gene>
<dbReference type="AlphaFoldDB" id="A0AAE6TBL8"/>
<evidence type="ECO:0000313" key="2">
    <source>
        <dbReference type="EMBL" id="QHV63751.1"/>
    </source>
</evidence>
<protein>
    <submittedName>
        <fullName evidence="2">Uncharacterized protein</fullName>
    </submittedName>
</protein>
<dbReference type="EMBL" id="CP029701">
    <property type="protein sequence ID" value="QHV63751.1"/>
    <property type="molecule type" value="Genomic_DNA"/>
</dbReference>
<keyword evidence="1" id="KW-1133">Transmembrane helix</keyword>
<keyword evidence="1" id="KW-0472">Membrane</keyword>
<evidence type="ECO:0000313" key="3">
    <source>
        <dbReference type="Proteomes" id="UP000642553"/>
    </source>
</evidence>
<dbReference type="Proteomes" id="UP000642553">
    <property type="component" value="Chromosome"/>
</dbReference>
<accession>A0AAE6TBL8</accession>
<feature type="transmembrane region" description="Helical" evidence="1">
    <location>
        <begin position="21"/>
        <end position="42"/>
    </location>
</feature>
<evidence type="ECO:0000256" key="1">
    <source>
        <dbReference type="SAM" id="Phobius"/>
    </source>
</evidence>
<reference evidence="2" key="1">
    <citation type="submission" date="2018-05" db="EMBL/GenBank/DDBJ databases">
        <title>Complete genome sequnece of Akkermansia muciniphila EB-AMDK-40.</title>
        <authorList>
            <person name="Nam Y.-D."/>
            <person name="Chung W.-H."/>
            <person name="Park Y.S."/>
            <person name="Kang J."/>
        </authorList>
    </citation>
    <scope>NUCLEOTIDE SEQUENCE</scope>
    <source>
        <strain evidence="2">EB-AMDK-40</strain>
    </source>
</reference>
<name>A0AAE6TBL8_9BACT</name>
<proteinExistence type="predicted"/>
<sequence>MQRKPNILLPYFNNKFFLKRRFIYITNYLFKDASFTIIFLYYSKKVGSKSILPQQPILNEMPFSKAGV</sequence>
<organism evidence="2 3">
    <name type="scientific">Akkermansia massiliensis</name>
    <dbReference type="NCBI Taxonomy" id="2927224"/>
    <lineage>
        <taxon>Bacteria</taxon>
        <taxon>Pseudomonadati</taxon>
        <taxon>Verrucomicrobiota</taxon>
        <taxon>Verrucomicrobiia</taxon>
        <taxon>Verrucomicrobiales</taxon>
        <taxon>Akkermansiaceae</taxon>
        <taxon>Akkermansia</taxon>
    </lineage>
</organism>
<keyword evidence="1" id="KW-0812">Transmembrane</keyword>